<reference evidence="1 2" key="1">
    <citation type="submission" date="2020-09" db="EMBL/GenBank/DDBJ databases">
        <authorList>
            <person name="Tanuku N.R.S."/>
        </authorList>
    </citation>
    <scope>NUCLEOTIDE SEQUENCE [LARGE SCALE GENOMIC DNA]</scope>
    <source>
        <strain evidence="1 2">AK62</strain>
    </source>
</reference>
<proteinExistence type="predicted"/>
<protein>
    <submittedName>
        <fullName evidence="1">Nuclear transport factor 2 family protein</fullName>
    </submittedName>
</protein>
<dbReference type="SUPFAM" id="SSF54427">
    <property type="entry name" value="NTF2-like"/>
    <property type="match status" value="1"/>
</dbReference>
<accession>A0ABS3Z9H8</accession>
<sequence length="118" mass="13258">MDTTQTQLEAMVNEYFQGLHTGDAERLSPLFHQDCVLKAPDLRRTLDEWLAAVASRPVPAQNGHPETYKILWVELACDQAMVKVACPLPHGNFVDYLGFLKEDGVWKIVNKMYAPAAT</sequence>
<dbReference type="Gene3D" id="3.10.450.50">
    <property type="match status" value="1"/>
</dbReference>
<evidence type="ECO:0000313" key="2">
    <source>
        <dbReference type="Proteomes" id="UP000810171"/>
    </source>
</evidence>
<dbReference type="InterPro" id="IPR032710">
    <property type="entry name" value="NTF2-like_dom_sf"/>
</dbReference>
<dbReference type="Pfam" id="PF12893">
    <property type="entry name" value="Lumazine_bd_2"/>
    <property type="match status" value="1"/>
</dbReference>
<evidence type="ECO:0000313" key="1">
    <source>
        <dbReference type="EMBL" id="MBP0047938.1"/>
    </source>
</evidence>
<dbReference type="RefSeq" id="WP_209286560.1">
    <property type="nucleotide sequence ID" value="NZ_JACVEW010000005.1"/>
</dbReference>
<dbReference type="Proteomes" id="UP000810171">
    <property type="component" value="Unassembled WGS sequence"/>
</dbReference>
<dbReference type="EMBL" id="JACVEW010000005">
    <property type="protein sequence ID" value="MBP0047938.1"/>
    <property type="molecule type" value="Genomic_DNA"/>
</dbReference>
<organism evidence="1 2">
    <name type="scientific">Marinobacterium alkalitolerans</name>
    <dbReference type="NCBI Taxonomy" id="1542925"/>
    <lineage>
        <taxon>Bacteria</taxon>
        <taxon>Pseudomonadati</taxon>
        <taxon>Pseudomonadota</taxon>
        <taxon>Gammaproteobacteria</taxon>
        <taxon>Oceanospirillales</taxon>
        <taxon>Oceanospirillaceae</taxon>
        <taxon>Marinobacterium</taxon>
    </lineage>
</organism>
<dbReference type="InterPro" id="IPR039437">
    <property type="entry name" value="FrzH/put_lumazine-bd"/>
</dbReference>
<name>A0ABS3Z9H8_9GAMM</name>
<gene>
    <name evidence="1" type="ORF">H9C73_04270</name>
</gene>
<keyword evidence="2" id="KW-1185">Reference proteome</keyword>
<comment type="caution">
    <text evidence="1">The sequence shown here is derived from an EMBL/GenBank/DDBJ whole genome shotgun (WGS) entry which is preliminary data.</text>
</comment>